<evidence type="ECO:0000256" key="1">
    <source>
        <dbReference type="SAM" id="SignalP"/>
    </source>
</evidence>
<gene>
    <name evidence="3" type="ORF">HW554_02540</name>
</gene>
<evidence type="ECO:0000259" key="2">
    <source>
        <dbReference type="Pfam" id="PF18962"/>
    </source>
</evidence>
<comment type="caution">
    <text evidence="3">The sequence shown here is derived from an EMBL/GenBank/DDBJ whole genome shotgun (WGS) entry which is preliminary data.</text>
</comment>
<feature type="domain" description="Secretion system C-terminal sorting" evidence="2">
    <location>
        <begin position="335"/>
        <end position="409"/>
    </location>
</feature>
<sequence length="410" mass="41423">MKKHFTLAALGLLTAGAFSAQAQVTVDGQLTAPELTAGNYVLLGKSTYFTGNQNDGRPFGKAGLLSLYVASTPTKVYMFLGGTVEAGGNAFQIYLDMPGVTGVPTATFLPAGTAGTSFEKINRIKLEQAADLALALRSDGAAVAGVQNYKIEAAVFTSATAVQSKQLTVENAGVIGNGTAAIIPATATTGSYASLAGARTAYRNTSSGEIKDNPGNTSPQTGATYGGVGSFGWEIELDRAALGAATGTPTFRIFAIQNNGDGGFASGEFIPQPTAPLPTTGLQGTNLGGAGAGMGGNDVDFATIAGTQSAGFNLGATGVTLASRSAIASALKFGVYPNPTVGEATIVYAVPGQQEVSVNVFNSLGQRVRSVAAGRQTGAQKFGISGLASGAYFVKLQVGDQSTSQKLIVQ</sequence>
<protein>
    <submittedName>
        <fullName evidence="3">T9SS type A sorting domain-containing protein</fullName>
    </submittedName>
</protein>
<dbReference type="InterPro" id="IPR026444">
    <property type="entry name" value="Secre_tail"/>
</dbReference>
<evidence type="ECO:0000313" key="3">
    <source>
        <dbReference type="EMBL" id="NVO30073.1"/>
    </source>
</evidence>
<feature type="signal peptide" evidence="1">
    <location>
        <begin position="1"/>
        <end position="22"/>
    </location>
</feature>
<proteinExistence type="predicted"/>
<organism evidence="3 4">
    <name type="scientific">Hymenobacter lapidiphilus</name>
    <dbReference type="NCBI Taxonomy" id="2608003"/>
    <lineage>
        <taxon>Bacteria</taxon>
        <taxon>Pseudomonadati</taxon>
        <taxon>Bacteroidota</taxon>
        <taxon>Cytophagia</taxon>
        <taxon>Cytophagales</taxon>
        <taxon>Hymenobacteraceae</taxon>
        <taxon>Hymenobacter</taxon>
    </lineage>
</organism>
<reference evidence="3 4" key="1">
    <citation type="submission" date="2020-05" db="EMBL/GenBank/DDBJ databases">
        <title>Hymenobacter terrestris sp. nov. and Hymenobacter lapidiphilus sp. nov., isolated from regoliths in Antarctica.</title>
        <authorList>
            <person name="Sedlacek I."/>
            <person name="Pantucek R."/>
            <person name="Zeman M."/>
            <person name="Holochova P."/>
            <person name="Kralova S."/>
            <person name="Stankova E."/>
            <person name="Sedo O."/>
            <person name="Micenkova L."/>
            <person name="Svec P."/>
            <person name="Gupta V."/>
            <person name="Sood U."/>
            <person name="Korpole U.S."/>
            <person name="Lal R."/>
        </authorList>
    </citation>
    <scope>NUCLEOTIDE SEQUENCE [LARGE SCALE GENOMIC DNA]</scope>
    <source>
        <strain evidence="3 4">P5342</strain>
    </source>
</reference>
<accession>A0A7Y7U456</accession>
<keyword evidence="4" id="KW-1185">Reference proteome</keyword>
<dbReference type="NCBIfam" id="TIGR04183">
    <property type="entry name" value="Por_Secre_tail"/>
    <property type="match status" value="1"/>
</dbReference>
<keyword evidence="1" id="KW-0732">Signal</keyword>
<dbReference type="EMBL" id="JABKAU010000003">
    <property type="protein sequence ID" value="NVO30073.1"/>
    <property type="molecule type" value="Genomic_DNA"/>
</dbReference>
<feature type="chain" id="PRO_5030804419" evidence="1">
    <location>
        <begin position="23"/>
        <end position="410"/>
    </location>
</feature>
<dbReference type="Proteomes" id="UP000565521">
    <property type="component" value="Unassembled WGS sequence"/>
</dbReference>
<name>A0A7Y7U456_9BACT</name>
<dbReference type="Pfam" id="PF18962">
    <property type="entry name" value="Por_Secre_tail"/>
    <property type="match status" value="1"/>
</dbReference>
<dbReference type="AlphaFoldDB" id="A0A7Y7U456"/>
<evidence type="ECO:0000313" key="4">
    <source>
        <dbReference type="Proteomes" id="UP000565521"/>
    </source>
</evidence>
<dbReference type="RefSeq" id="WP_176906778.1">
    <property type="nucleotide sequence ID" value="NZ_JABKAU010000003.1"/>
</dbReference>